<keyword evidence="3" id="KW-1185">Reference proteome</keyword>
<dbReference type="Proteomes" id="UP000529795">
    <property type="component" value="Unassembled WGS sequence"/>
</dbReference>
<dbReference type="AlphaFoldDB" id="A0A840EZS8"/>
<dbReference type="Gene3D" id="3.10.310.50">
    <property type="match status" value="1"/>
</dbReference>
<evidence type="ECO:0000313" key="2">
    <source>
        <dbReference type="EMBL" id="MBB4152523.1"/>
    </source>
</evidence>
<reference evidence="2 3" key="1">
    <citation type="submission" date="2020-08" db="EMBL/GenBank/DDBJ databases">
        <title>Genomic Encyclopedia of Type Strains, Phase IV (KMG-IV): sequencing the most valuable type-strain genomes for metagenomic binning, comparative biology and taxonomic classification.</title>
        <authorList>
            <person name="Goeker M."/>
        </authorList>
    </citation>
    <scope>NUCLEOTIDE SEQUENCE [LARGE SCALE GENOMIC DNA]</scope>
    <source>
        <strain evidence="2 3">YC6723</strain>
    </source>
</reference>
<comment type="caution">
    <text evidence="2">The sequence shown here is derived from an EMBL/GenBank/DDBJ whole genome shotgun (WGS) entry which is preliminary data.</text>
</comment>
<name>A0A840EZS8_9SPHN</name>
<keyword evidence="1" id="KW-1133">Transmembrane helix</keyword>
<feature type="transmembrane region" description="Helical" evidence="1">
    <location>
        <begin position="41"/>
        <end position="63"/>
    </location>
</feature>
<keyword evidence="1" id="KW-0812">Transmembrane</keyword>
<gene>
    <name evidence="2" type="ORF">GGQ80_000399</name>
</gene>
<evidence type="ECO:0000313" key="3">
    <source>
        <dbReference type="Proteomes" id="UP000529795"/>
    </source>
</evidence>
<keyword evidence="1" id="KW-0472">Membrane</keyword>
<accession>A0A840EZS8</accession>
<evidence type="ECO:0000256" key="1">
    <source>
        <dbReference type="SAM" id="Phobius"/>
    </source>
</evidence>
<sequence length="222" mass="23998">MRLTAEDHDLVTRAVTAAEEQTDGEIVTVVARQSDAYHDVALHWAVTAMVLVIALLAAFPVAIDHLHGLFDPWGTPASQRDALTIALILGGAAFLIVRLVLRPGPLRFALTPGATKQRRVRAKALALFRTAAEQRTVAATGVLLYVSLGEHRAELIADAAIHGRVDEREWGAAMAALIAEIKQRRPGHGMAEAVRLIGGVLAQHFPRSEGDINELPDRLIEL</sequence>
<proteinExistence type="predicted"/>
<protein>
    <submittedName>
        <fullName evidence="2">Putative membrane protein</fullName>
    </submittedName>
</protein>
<dbReference type="EMBL" id="JACIEV010000001">
    <property type="protein sequence ID" value="MBB4152523.1"/>
    <property type="molecule type" value="Genomic_DNA"/>
</dbReference>
<dbReference type="RefSeq" id="WP_183982048.1">
    <property type="nucleotide sequence ID" value="NZ_JACIEV010000001.1"/>
</dbReference>
<feature type="transmembrane region" description="Helical" evidence="1">
    <location>
        <begin position="83"/>
        <end position="101"/>
    </location>
</feature>
<organism evidence="2 3">
    <name type="scientific">Sphingomonas jinjuensis</name>
    <dbReference type="NCBI Taxonomy" id="535907"/>
    <lineage>
        <taxon>Bacteria</taxon>
        <taxon>Pseudomonadati</taxon>
        <taxon>Pseudomonadota</taxon>
        <taxon>Alphaproteobacteria</taxon>
        <taxon>Sphingomonadales</taxon>
        <taxon>Sphingomonadaceae</taxon>
        <taxon>Sphingomonas</taxon>
    </lineage>
</organism>